<sequence>MRLNKSQFSELLELVRPAIANMRKAVTPEERLAILYFRVSQNLISTFIPEVCSAIYQALKEQHLKISGNPEEWKSVAKDFFCIWNYPSCTGALDGKRVLIQKPGNSGSDYFDYKGH</sequence>
<accession>A0A5B7IJU1</accession>
<proteinExistence type="predicted"/>
<dbReference type="OrthoDB" id="5971912at2759"/>
<comment type="caution">
    <text evidence="1">The sequence shown here is derived from an EMBL/GenBank/DDBJ whole genome shotgun (WGS) entry which is preliminary data.</text>
</comment>
<evidence type="ECO:0000313" key="2">
    <source>
        <dbReference type="Proteomes" id="UP000324222"/>
    </source>
</evidence>
<name>A0A5B7IJU1_PORTR</name>
<organism evidence="1 2">
    <name type="scientific">Portunus trituberculatus</name>
    <name type="common">Swimming crab</name>
    <name type="synonym">Neptunus trituberculatus</name>
    <dbReference type="NCBI Taxonomy" id="210409"/>
    <lineage>
        <taxon>Eukaryota</taxon>
        <taxon>Metazoa</taxon>
        <taxon>Ecdysozoa</taxon>
        <taxon>Arthropoda</taxon>
        <taxon>Crustacea</taxon>
        <taxon>Multicrustacea</taxon>
        <taxon>Malacostraca</taxon>
        <taxon>Eumalacostraca</taxon>
        <taxon>Eucarida</taxon>
        <taxon>Decapoda</taxon>
        <taxon>Pleocyemata</taxon>
        <taxon>Brachyura</taxon>
        <taxon>Eubrachyura</taxon>
        <taxon>Portunoidea</taxon>
        <taxon>Portunidae</taxon>
        <taxon>Portuninae</taxon>
        <taxon>Portunus</taxon>
    </lineage>
</organism>
<keyword evidence="2" id="KW-1185">Reference proteome</keyword>
<dbReference type="Proteomes" id="UP000324222">
    <property type="component" value="Unassembled WGS sequence"/>
</dbReference>
<dbReference type="AlphaFoldDB" id="A0A5B7IJU1"/>
<protein>
    <submittedName>
        <fullName evidence="1">Uncharacterized protein</fullName>
    </submittedName>
</protein>
<reference evidence="1 2" key="1">
    <citation type="submission" date="2019-05" db="EMBL/GenBank/DDBJ databases">
        <title>Another draft genome of Portunus trituberculatus and its Hox gene families provides insights of decapod evolution.</title>
        <authorList>
            <person name="Jeong J.-H."/>
            <person name="Song I."/>
            <person name="Kim S."/>
            <person name="Choi T."/>
            <person name="Kim D."/>
            <person name="Ryu S."/>
            <person name="Kim W."/>
        </authorList>
    </citation>
    <scope>NUCLEOTIDE SEQUENCE [LARGE SCALE GENOMIC DNA]</scope>
    <source>
        <tissue evidence="1">Muscle</tissue>
    </source>
</reference>
<dbReference type="EMBL" id="VSRR010066445">
    <property type="protein sequence ID" value="MPC84790.1"/>
    <property type="molecule type" value="Genomic_DNA"/>
</dbReference>
<gene>
    <name evidence="1" type="ORF">E2C01_079540</name>
</gene>
<evidence type="ECO:0000313" key="1">
    <source>
        <dbReference type="EMBL" id="MPC84790.1"/>
    </source>
</evidence>